<dbReference type="eggNOG" id="ENOG50333N1">
    <property type="taxonomic scope" value="Bacteria"/>
</dbReference>
<organism evidence="2 3">
    <name type="scientific">Ketogulonicigenium vulgare (strain WSH-001)</name>
    <dbReference type="NCBI Taxonomy" id="759362"/>
    <lineage>
        <taxon>Bacteria</taxon>
        <taxon>Pseudomonadati</taxon>
        <taxon>Pseudomonadota</taxon>
        <taxon>Alphaproteobacteria</taxon>
        <taxon>Rhodobacterales</taxon>
        <taxon>Roseobacteraceae</taxon>
        <taxon>Ketogulonicigenium</taxon>
    </lineage>
</organism>
<dbReference type="EMBL" id="CP002018">
    <property type="protein sequence ID" value="AEM42303.1"/>
    <property type="molecule type" value="Genomic_DNA"/>
</dbReference>
<proteinExistence type="predicted"/>
<feature type="signal peptide" evidence="1">
    <location>
        <begin position="1"/>
        <end position="18"/>
    </location>
</feature>
<dbReference type="HOGENOM" id="CLU_174766_0_0_5"/>
<dbReference type="OrthoDB" id="7691501at2"/>
<evidence type="ECO:0000256" key="1">
    <source>
        <dbReference type="SAM" id="SignalP"/>
    </source>
</evidence>
<dbReference type="KEGG" id="kvl:KVU_2464"/>
<feature type="chain" id="PRO_5003391880" description="Lipoprotein" evidence="1">
    <location>
        <begin position="19"/>
        <end position="98"/>
    </location>
</feature>
<sequence>MRAPALALLGFVTLTACGAAPSGNVDIVAATAYCEQRARAAMGPTGGVTVGFNNRSGPSAEVELGVNTDFLRGRDPMQVYDECVRRRTGFAPYRPPAL</sequence>
<accession>F9Y7K7</accession>
<evidence type="ECO:0000313" key="3">
    <source>
        <dbReference type="Proteomes" id="UP000000692"/>
    </source>
</evidence>
<dbReference type="Proteomes" id="UP000000692">
    <property type="component" value="Chromosome"/>
</dbReference>
<reference evidence="2 3" key="1">
    <citation type="journal article" date="2011" name="J. Bacteriol.">
        <title>Complete genome sequence of the industrial strain Ketogulonicigenium vulgare WSH-001.</title>
        <authorList>
            <person name="Liu L."/>
            <person name="Li Y."/>
            <person name="Zhang J."/>
            <person name="Zhou Z."/>
            <person name="Liu J."/>
            <person name="Li X."/>
            <person name="Zhou J."/>
            <person name="Du G."/>
            <person name="Wang L."/>
            <person name="Chen J."/>
        </authorList>
    </citation>
    <scope>NUCLEOTIDE SEQUENCE [LARGE SCALE GENOMIC DNA]</scope>
    <source>
        <strain evidence="2 3">WSH-001</strain>
    </source>
</reference>
<dbReference type="PROSITE" id="PS51257">
    <property type="entry name" value="PROKAR_LIPOPROTEIN"/>
    <property type="match status" value="1"/>
</dbReference>
<keyword evidence="1" id="KW-0732">Signal</keyword>
<protein>
    <recommendedName>
        <fullName evidence="4">Lipoprotein</fullName>
    </recommendedName>
</protein>
<evidence type="ECO:0008006" key="4">
    <source>
        <dbReference type="Google" id="ProtNLM"/>
    </source>
</evidence>
<keyword evidence="3" id="KW-1185">Reference proteome</keyword>
<evidence type="ECO:0000313" key="2">
    <source>
        <dbReference type="EMBL" id="AEM42303.1"/>
    </source>
</evidence>
<dbReference type="RefSeq" id="WP_013382967.1">
    <property type="nucleotide sequence ID" value="NC_017384.1"/>
</dbReference>
<dbReference type="AlphaFoldDB" id="F9Y7K7"/>
<gene>
    <name evidence="2" type="ordered locus">KVU_2464</name>
</gene>
<name>F9Y7K7_KETVW</name>